<dbReference type="InterPro" id="IPR051312">
    <property type="entry name" value="Diverse_Substr_Oxidored"/>
</dbReference>
<dbReference type="InterPro" id="IPR005107">
    <property type="entry name" value="CO_DH_flav_C"/>
</dbReference>
<dbReference type="GO" id="GO:0016491">
    <property type="term" value="F:oxidoreductase activity"/>
    <property type="evidence" value="ECO:0007669"/>
    <property type="project" value="UniProtKB-KW"/>
</dbReference>
<dbReference type="AlphaFoldDB" id="A0A286IAS5"/>
<keyword evidence="6" id="KW-1185">Reference proteome</keyword>
<dbReference type="Proteomes" id="UP000219465">
    <property type="component" value="Unassembled WGS sequence"/>
</dbReference>
<protein>
    <submittedName>
        <fullName evidence="5">CO/xanthine dehydrogenase FAD-binding subunit</fullName>
    </submittedName>
</protein>
<dbReference type="PANTHER" id="PTHR42659:SF2">
    <property type="entry name" value="XANTHINE DEHYDROGENASE SUBUNIT C-RELATED"/>
    <property type="match status" value="1"/>
</dbReference>
<dbReference type="SUPFAM" id="SSF55447">
    <property type="entry name" value="CO dehydrogenase flavoprotein C-terminal domain-like"/>
    <property type="match status" value="1"/>
</dbReference>
<keyword evidence="3" id="KW-0560">Oxidoreductase</keyword>
<evidence type="ECO:0000313" key="5">
    <source>
        <dbReference type="EMBL" id="SOE17243.1"/>
    </source>
</evidence>
<organism evidence="5 6">
    <name type="scientific">Hoeflea halophila</name>
    <dbReference type="NCBI Taxonomy" id="714899"/>
    <lineage>
        <taxon>Bacteria</taxon>
        <taxon>Pseudomonadati</taxon>
        <taxon>Pseudomonadota</taxon>
        <taxon>Alphaproteobacteria</taxon>
        <taxon>Hyphomicrobiales</taxon>
        <taxon>Rhizobiaceae</taxon>
        <taxon>Hoeflea</taxon>
    </lineage>
</organism>
<dbReference type="InterPro" id="IPR016169">
    <property type="entry name" value="FAD-bd_PCMH_sub2"/>
</dbReference>
<dbReference type="OrthoDB" id="9814706at2"/>
<dbReference type="Gene3D" id="3.30.465.10">
    <property type="match status" value="1"/>
</dbReference>
<dbReference type="PROSITE" id="PS51387">
    <property type="entry name" value="FAD_PCMH"/>
    <property type="match status" value="1"/>
</dbReference>
<keyword evidence="1" id="KW-0285">Flavoprotein</keyword>
<evidence type="ECO:0000256" key="1">
    <source>
        <dbReference type="ARBA" id="ARBA00022630"/>
    </source>
</evidence>
<proteinExistence type="predicted"/>
<dbReference type="InterPro" id="IPR016166">
    <property type="entry name" value="FAD-bd_PCMH"/>
</dbReference>
<dbReference type="SMART" id="SM01092">
    <property type="entry name" value="CO_deh_flav_C"/>
    <property type="match status" value="1"/>
</dbReference>
<dbReference type="GO" id="GO:0071949">
    <property type="term" value="F:FAD binding"/>
    <property type="evidence" value="ECO:0007669"/>
    <property type="project" value="InterPro"/>
</dbReference>
<dbReference type="Pfam" id="PF03450">
    <property type="entry name" value="CO_deh_flav_C"/>
    <property type="match status" value="1"/>
</dbReference>
<dbReference type="InterPro" id="IPR036318">
    <property type="entry name" value="FAD-bd_PCMH-like_sf"/>
</dbReference>
<keyword evidence="2" id="KW-0274">FAD</keyword>
<evidence type="ECO:0000256" key="3">
    <source>
        <dbReference type="ARBA" id="ARBA00023002"/>
    </source>
</evidence>
<dbReference type="PANTHER" id="PTHR42659">
    <property type="entry name" value="XANTHINE DEHYDROGENASE SUBUNIT C-RELATED"/>
    <property type="match status" value="1"/>
</dbReference>
<dbReference type="RefSeq" id="WP_097107758.1">
    <property type="nucleotide sequence ID" value="NZ_OCPC01000003.1"/>
</dbReference>
<dbReference type="Gene3D" id="3.30.390.50">
    <property type="entry name" value="CO dehydrogenase flavoprotein, C-terminal domain"/>
    <property type="match status" value="1"/>
</dbReference>
<sequence length="267" mass="27700">MTSTVLTVATMGEAASAVAQGATFFAGGTIIMRDINAGTAAASLVRTTDPSLKQIRISGETVTLGAGVTMANILANRDLAFLHPVARLVGGPQVRNMGTVGGNLFAPHPYGDFAVALLALGARVVMAGQGGARPVDDLLRDGTRSPGLVAAVEFARPRSGTFGFLKVSRVKPKGVSVLSVSALLPREGGRIRGARVAWGAMGPRPQRGTSAERALEGQSLTAETMGRAAAAAAEGLNPETDAIATDWYRREVAGVHLRRMLEQMERG</sequence>
<evidence type="ECO:0000256" key="2">
    <source>
        <dbReference type="ARBA" id="ARBA00022827"/>
    </source>
</evidence>
<evidence type="ECO:0000259" key="4">
    <source>
        <dbReference type="PROSITE" id="PS51387"/>
    </source>
</evidence>
<evidence type="ECO:0000313" key="6">
    <source>
        <dbReference type="Proteomes" id="UP000219465"/>
    </source>
</evidence>
<name>A0A286IAS5_9HYPH</name>
<accession>A0A286IAS5</accession>
<dbReference type="EMBL" id="OCPC01000003">
    <property type="protein sequence ID" value="SOE17243.1"/>
    <property type="molecule type" value="Genomic_DNA"/>
</dbReference>
<dbReference type="InterPro" id="IPR002346">
    <property type="entry name" value="Mopterin_DH_FAD-bd"/>
</dbReference>
<gene>
    <name evidence="5" type="ORF">SAMN05877838_2139</name>
</gene>
<dbReference type="SUPFAM" id="SSF56176">
    <property type="entry name" value="FAD-binding/transporter-associated domain-like"/>
    <property type="match status" value="1"/>
</dbReference>
<reference evidence="6" key="1">
    <citation type="submission" date="2017-08" db="EMBL/GenBank/DDBJ databases">
        <authorList>
            <person name="Varghese N."/>
            <person name="Submissions S."/>
        </authorList>
    </citation>
    <scope>NUCLEOTIDE SEQUENCE [LARGE SCALE GENOMIC DNA]</scope>
    <source>
        <strain evidence="6">KCTC 23107</strain>
    </source>
</reference>
<dbReference type="InterPro" id="IPR036683">
    <property type="entry name" value="CO_DH_flav_C_dom_sf"/>
</dbReference>
<feature type="domain" description="FAD-binding PCMH-type" evidence="4">
    <location>
        <begin position="1"/>
        <end position="159"/>
    </location>
</feature>
<dbReference type="Pfam" id="PF00941">
    <property type="entry name" value="FAD_binding_5"/>
    <property type="match status" value="1"/>
</dbReference>